<accession>A0A127Z6K5</accession>
<dbReference type="Gene3D" id="3.40.50.300">
    <property type="entry name" value="P-loop containing nucleotide triphosphate hydrolases"/>
    <property type="match status" value="1"/>
</dbReference>
<name>A0A127Z6K5_9BASI</name>
<dbReference type="GO" id="GO:0016301">
    <property type="term" value="F:kinase activity"/>
    <property type="evidence" value="ECO:0007669"/>
    <property type="project" value="UniProtKB-KW"/>
</dbReference>
<evidence type="ECO:0000256" key="3">
    <source>
        <dbReference type="ARBA" id="ARBA00022490"/>
    </source>
</evidence>
<keyword evidence="3" id="KW-0963">Cytoplasm</keyword>
<dbReference type="AlphaFoldDB" id="A0A127Z6K5"/>
<dbReference type="GO" id="GO:0005524">
    <property type="term" value="F:ATP binding"/>
    <property type="evidence" value="ECO:0007669"/>
    <property type="project" value="UniProtKB-KW"/>
</dbReference>
<reference evidence="12" key="1">
    <citation type="submission" date="2014-06" db="EMBL/GenBank/DDBJ databases">
        <authorList>
            <person name="Ju J."/>
            <person name="Zhang J."/>
        </authorList>
    </citation>
    <scope>NUCLEOTIDE SEQUENCE</scope>
    <source>
        <strain evidence="12">SscI8</strain>
    </source>
</reference>
<dbReference type="GO" id="GO:0006614">
    <property type="term" value="P:SRP-dependent cotranslational protein targeting to membrane"/>
    <property type="evidence" value="ECO:0007669"/>
    <property type="project" value="InterPro"/>
</dbReference>
<gene>
    <name evidence="12" type="ORF">SPSC_03082</name>
</gene>
<evidence type="ECO:0000256" key="2">
    <source>
        <dbReference type="ARBA" id="ARBA00004496"/>
    </source>
</evidence>
<keyword evidence="5" id="KW-0547">Nucleotide-binding</keyword>
<comment type="similarity">
    <text evidence="10">Belongs to the GLYK kinase family.</text>
</comment>
<dbReference type="EMBL" id="LK056665">
    <property type="protein sequence ID" value="CDS82262.1"/>
    <property type="molecule type" value="Genomic_DNA"/>
</dbReference>
<dbReference type="FunFam" id="3.40.50.300:FF:001691">
    <property type="entry name" value="Probable ATP-dependent kinase TDA10"/>
    <property type="match status" value="1"/>
</dbReference>
<evidence type="ECO:0000256" key="7">
    <source>
        <dbReference type="ARBA" id="ARBA00022840"/>
    </source>
</evidence>
<evidence type="ECO:0000259" key="11">
    <source>
        <dbReference type="Pfam" id="PF00448"/>
    </source>
</evidence>
<evidence type="ECO:0000256" key="5">
    <source>
        <dbReference type="ARBA" id="ARBA00022741"/>
    </source>
</evidence>
<evidence type="ECO:0000256" key="4">
    <source>
        <dbReference type="ARBA" id="ARBA00022679"/>
    </source>
</evidence>
<proteinExistence type="inferred from homology"/>
<keyword evidence="7" id="KW-0067">ATP-binding</keyword>
<evidence type="ECO:0000256" key="9">
    <source>
        <dbReference type="ARBA" id="ARBA00023242"/>
    </source>
</evidence>
<keyword evidence="9" id="KW-0539">Nucleus</keyword>
<organism evidence="12">
    <name type="scientific">Sporisorium scitamineum</name>
    <dbReference type="NCBI Taxonomy" id="49012"/>
    <lineage>
        <taxon>Eukaryota</taxon>
        <taxon>Fungi</taxon>
        <taxon>Dikarya</taxon>
        <taxon>Basidiomycota</taxon>
        <taxon>Ustilaginomycotina</taxon>
        <taxon>Ustilaginomycetes</taxon>
        <taxon>Ustilaginales</taxon>
        <taxon>Ustilaginaceae</taxon>
        <taxon>Sporisorium</taxon>
    </lineage>
</organism>
<dbReference type="OrthoDB" id="347435at2759"/>
<feature type="domain" description="SRP54-type proteins GTP-binding" evidence="11">
    <location>
        <begin position="42"/>
        <end position="77"/>
    </location>
</feature>
<evidence type="ECO:0000256" key="6">
    <source>
        <dbReference type="ARBA" id="ARBA00022777"/>
    </source>
</evidence>
<sequence length="307" mass="33804">MASTSTAKAPLQAVDVFGQHVVLQLKLFRSRFSACTATPPLFVAMQGPQGSGKTTVTRTLAQYLKSSGVSVGVLSTDDLYHTHQNLRRVAGENPTNPLLSGRGQPGTHDVQLGTQTLEQVYAINSPLPNDERASIRLPVFDKSLFHGEGDRAPLSDASPTLTAPLDVFILEGWSMGFSPITLAEVEAKRNASGPHSPLQRYSLDALLQINRNLEAYKAWYARFSVFLQIRPTDLSNVYVWRTQQEHAMKAGNGGQGMSDDGVRAFVDRYMPGYHLFLDTIQQNDQWKGSSKTITIDLDRNVVGVDDW</sequence>
<keyword evidence="6" id="KW-0418">Kinase</keyword>
<dbReference type="PANTHER" id="PTHR10285">
    <property type="entry name" value="URIDINE KINASE"/>
    <property type="match status" value="1"/>
</dbReference>
<dbReference type="GO" id="GO:0005634">
    <property type="term" value="C:nucleus"/>
    <property type="evidence" value="ECO:0007669"/>
    <property type="project" value="UniProtKB-SubCell"/>
</dbReference>
<dbReference type="Pfam" id="PF00448">
    <property type="entry name" value="SRP54"/>
    <property type="match status" value="1"/>
</dbReference>
<protein>
    <recommendedName>
        <fullName evidence="11">SRP54-type proteins GTP-binding domain-containing protein</fullName>
    </recommendedName>
</protein>
<evidence type="ECO:0000256" key="8">
    <source>
        <dbReference type="ARBA" id="ARBA00023134"/>
    </source>
</evidence>
<keyword evidence="8" id="KW-0342">GTP-binding</keyword>
<dbReference type="GO" id="GO:0005737">
    <property type="term" value="C:cytoplasm"/>
    <property type="evidence" value="ECO:0007669"/>
    <property type="project" value="UniProtKB-SubCell"/>
</dbReference>
<evidence type="ECO:0000256" key="10">
    <source>
        <dbReference type="ARBA" id="ARBA00061312"/>
    </source>
</evidence>
<evidence type="ECO:0000256" key="1">
    <source>
        <dbReference type="ARBA" id="ARBA00004123"/>
    </source>
</evidence>
<dbReference type="SUPFAM" id="SSF52540">
    <property type="entry name" value="P-loop containing nucleoside triphosphate hydrolases"/>
    <property type="match status" value="1"/>
</dbReference>
<dbReference type="InterPro" id="IPR027417">
    <property type="entry name" value="P-loop_NTPase"/>
</dbReference>
<dbReference type="InterPro" id="IPR000897">
    <property type="entry name" value="SRP54_GTPase_dom"/>
</dbReference>
<dbReference type="GO" id="GO:0005525">
    <property type="term" value="F:GTP binding"/>
    <property type="evidence" value="ECO:0007669"/>
    <property type="project" value="UniProtKB-KW"/>
</dbReference>
<keyword evidence="4" id="KW-0808">Transferase</keyword>
<evidence type="ECO:0000313" key="12">
    <source>
        <dbReference type="EMBL" id="CDS82262.1"/>
    </source>
</evidence>
<comment type="subcellular location">
    <subcellularLocation>
        <location evidence="2">Cytoplasm</location>
    </subcellularLocation>
    <subcellularLocation>
        <location evidence="1">Nucleus</location>
    </subcellularLocation>
</comment>